<evidence type="ECO:0000313" key="3">
    <source>
        <dbReference type="Proteomes" id="UP000199301"/>
    </source>
</evidence>
<dbReference type="STRING" id="995062.SAMN04489718_3264"/>
<gene>
    <name evidence="2" type="ORF">SAMN04489718_3264</name>
</gene>
<name>A0A1H1FVK0_9ACTN</name>
<feature type="transmembrane region" description="Helical" evidence="1">
    <location>
        <begin position="103"/>
        <end position="124"/>
    </location>
</feature>
<dbReference type="EMBL" id="FNKO01000002">
    <property type="protein sequence ID" value="SDR04941.1"/>
    <property type="molecule type" value="Genomic_DNA"/>
</dbReference>
<reference evidence="3" key="1">
    <citation type="submission" date="2016-10" db="EMBL/GenBank/DDBJ databases">
        <authorList>
            <person name="Varghese N."/>
            <person name="Submissions S."/>
        </authorList>
    </citation>
    <scope>NUCLEOTIDE SEQUENCE [LARGE SCALE GENOMIC DNA]</scope>
    <source>
        <strain evidence="3">DSM 45459</strain>
    </source>
</reference>
<organism evidence="2 3">
    <name type="scientific">Actinopolyspora saharensis</name>
    <dbReference type="NCBI Taxonomy" id="995062"/>
    <lineage>
        <taxon>Bacteria</taxon>
        <taxon>Bacillati</taxon>
        <taxon>Actinomycetota</taxon>
        <taxon>Actinomycetes</taxon>
        <taxon>Actinopolysporales</taxon>
        <taxon>Actinopolysporaceae</taxon>
        <taxon>Actinopolyspora</taxon>
    </lineage>
</organism>
<feature type="transmembrane region" description="Helical" evidence="1">
    <location>
        <begin position="74"/>
        <end position="91"/>
    </location>
</feature>
<proteinExistence type="predicted"/>
<evidence type="ECO:0000313" key="2">
    <source>
        <dbReference type="EMBL" id="SDR04941.1"/>
    </source>
</evidence>
<evidence type="ECO:0000256" key="1">
    <source>
        <dbReference type="SAM" id="Phobius"/>
    </source>
</evidence>
<dbReference type="Proteomes" id="UP000199301">
    <property type="component" value="Unassembled WGS sequence"/>
</dbReference>
<keyword evidence="3" id="KW-1185">Reference proteome</keyword>
<keyword evidence="1" id="KW-0812">Transmembrane</keyword>
<sequence>MFVRLGLLLTLIGTLVPLLDALADRIRAAYPAFTAEEGRREKSAIVIYPVTMGVVAIVVWSWTARFFETGRSRARVAATVVFLVAGVVSRLPPVVAGREMPTAYGALTLLPCVAGAAVVLALWTGDPAGRSTGMPSR</sequence>
<dbReference type="AlphaFoldDB" id="A0A1H1FVK0"/>
<protein>
    <submittedName>
        <fullName evidence="2">Uncharacterized protein</fullName>
    </submittedName>
</protein>
<keyword evidence="1" id="KW-1133">Transmembrane helix</keyword>
<accession>A0A1H1FVK0</accession>
<feature type="transmembrane region" description="Helical" evidence="1">
    <location>
        <begin position="45"/>
        <end position="62"/>
    </location>
</feature>
<keyword evidence="1" id="KW-0472">Membrane</keyword>